<keyword evidence="2 4" id="KW-0663">Pyridoxal phosphate</keyword>
<dbReference type="InterPro" id="IPR020622">
    <property type="entry name" value="Ala_racemase_pyridoxalP-BS"/>
</dbReference>
<feature type="active site" description="Proton acceptor; specific for D-alanine" evidence="4">
    <location>
        <position position="36"/>
    </location>
</feature>
<feature type="domain" description="Alanine racemase C-terminal" evidence="5">
    <location>
        <begin position="255"/>
        <end position="383"/>
    </location>
</feature>
<dbReference type="EC" id="5.1.1.1" evidence="4"/>
<feature type="binding site" evidence="4">
    <location>
        <position position="324"/>
    </location>
    <ligand>
        <name>substrate</name>
    </ligand>
</feature>
<evidence type="ECO:0000256" key="1">
    <source>
        <dbReference type="ARBA" id="ARBA00001933"/>
    </source>
</evidence>
<dbReference type="SMART" id="SM01005">
    <property type="entry name" value="Ala_racemase_C"/>
    <property type="match status" value="1"/>
</dbReference>
<comment type="caution">
    <text evidence="6">The sequence shown here is derived from an EMBL/GenBank/DDBJ whole genome shotgun (WGS) entry which is preliminary data.</text>
</comment>
<comment type="pathway">
    <text evidence="4">Amino-acid biosynthesis; D-alanine biosynthesis; D-alanine from L-alanine: step 1/1.</text>
</comment>
<evidence type="ECO:0000256" key="3">
    <source>
        <dbReference type="ARBA" id="ARBA00023235"/>
    </source>
</evidence>
<dbReference type="HAMAP" id="MF_01201">
    <property type="entry name" value="Ala_racemase"/>
    <property type="match status" value="1"/>
</dbReference>
<protein>
    <recommendedName>
        <fullName evidence="4">Alanine racemase</fullName>
        <ecNumber evidence="4">5.1.1.1</ecNumber>
    </recommendedName>
</protein>
<feature type="modified residue" description="N6-(pyridoxal phosphate)lysine" evidence="4">
    <location>
        <position position="36"/>
    </location>
</feature>
<dbReference type="CDD" id="cd00430">
    <property type="entry name" value="PLPDE_III_AR"/>
    <property type="match status" value="1"/>
</dbReference>
<dbReference type="NCBIfam" id="TIGR00492">
    <property type="entry name" value="alr"/>
    <property type="match status" value="1"/>
</dbReference>
<dbReference type="RefSeq" id="WP_343787272.1">
    <property type="nucleotide sequence ID" value="NZ_BAAAFH010000011.1"/>
</dbReference>
<dbReference type="Gene3D" id="3.20.20.10">
    <property type="entry name" value="Alanine racemase"/>
    <property type="match status" value="1"/>
</dbReference>
<dbReference type="InterPro" id="IPR009006">
    <property type="entry name" value="Ala_racemase/Decarboxylase_C"/>
</dbReference>
<keyword evidence="3 4" id="KW-0413">Isomerase</keyword>
<dbReference type="Pfam" id="PF00842">
    <property type="entry name" value="Ala_racemase_C"/>
    <property type="match status" value="1"/>
</dbReference>
<dbReference type="EMBL" id="BAAAFH010000011">
    <property type="protein sequence ID" value="GAA0875608.1"/>
    <property type="molecule type" value="Genomic_DNA"/>
</dbReference>
<dbReference type="InterPro" id="IPR001608">
    <property type="entry name" value="Ala_racemase_N"/>
</dbReference>
<comment type="similarity">
    <text evidence="4">Belongs to the alanine racemase family.</text>
</comment>
<dbReference type="InterPro" id="IPR029066">
    <property type="entry name" value="PLP-binding_barrel"/>
</dbReference>
<dbReference type="PRINTS" id="PR00992">
    <property type="entry name" value="ALARACEMASE"/>
</dbReference>
<dbReference type="PANTHER" id="PTHR30511:SF0">
    <property type="entry name" value="ALANINE RACEMASE, CATABOLIC-RELATED"/>
    <property type="match status" value="1"/>
</dbReference>
<evidence type="ECO:0000313" key="6">
    <source>
        <dbReference type="EMBL" id="GAA0875608.1"/>
    </source>
</evidence>
<feature type="binding site" evidence="4">
    <location>
        <position position="136"/>
    </location>
    <ligand>
        <name>substrate</name>
    </ligand>
</feature>
<comment type="catalytic activity">
    <reaction evidence="4">
        <text>L-alanine = D-alanine</text>
        <dbReference type="Rhea" id="RHEA:20249"/>
        <dbReference type="ChEBI" id="CHEBI:57416"/>
        <dbReference type="ChEBI" id="CHEBI:57972"/>
        <dbReference type="EC" id="5.1.1.1"/>
    </reaction>
</comment>
<dbReference type="PROSITE" id="PS00395">
    <property type="entry name" value="ALANINE_RACEMASE"/>
    <property type="match status" value="1"/>
</dbReference>
<dbReference type="InterPro" id="IPR000821">
    <property type="entry name" value="Ala_racemase"/>
</dbReference>
<dbReference type="SUPFAM" id="SSF51419">
    <property type="entry name" value="PLP-binding barrel"/>
    <property type="match status" value="1"/>
</dbReference>
<dbReference type="InterPro" id="IPR011079">
    <property type="entry name" value="Ala_racemase_C"/>
</dbReference>
<accession>A0ABP3Y214</accession>
<evidence type="ECO:0000313" key="7">
    <source>
        <dbReference type="Proteomes" id="UP001501126"/>
    </source>
</evidence>
<feature type="active site" description="Proton acceptor; specific for L-alanine" evidence="4">
    <location>
        <position position="276"/>
    </location>
</feature>
<gene>
    <name evidence="6" type="primary">alr</name>
    <name evidence="6" type="ORF">GCM10009118_20170</name>
</gene>
<dbReference type="PANTHER" id="PTHR30511">
    <property type="entry name" value="ALANINE RACEMASE"/>
    <property type="match status" value="1"/>
</dbReference>
<dbReference type="Pfam" id="PF01168">
    <property type="entry name" value="Ala_racemase_N"/>
    <property type="match status" value="1"/>
</dbReference>
<name>A0ABP3Y214_9FLAO</name>
<dbReference type="SUPFAM" id="SSF50621">
    <property type="entry name" value="Alanine racemase C-terminal domain-like"/>
    <property type="match status" value="1"/>
</dbReference>
<sequence>MKQTSHIELHAENYRKNISFIREQIGSGCQLSSVIKGNAYGHGIESFAPLAETCGINHFSVFSAYEAYRLSKVSDGNSTIVIMGVADSDEELEWAVNKQVEFFVYDTDRLLHAIQCAKKLRKKAFIHIELETGMNRTGFSSSDLLQAVSIIEENRDHLVLRGLCTHFAGAESIANYFRIKQQIISFSKFRKFLLGRNLNFDYQHLACSAAIINYPSTINNMVRVGIMQYGFWPNRETQMKHFTKVQSHENPLHPVISWKSRVMGVKDVREGEFISYGTSVLAEKNMKIATIPVGYSHGFSRSLSNQGKVLIRGKRLDVTGLVNMNMLIVDITNAPEIEKGDEVVLIGNQGDLAISVASFGELSNQLNYELLTRLPEEIPRRVVY</sequence>
<comment type="function">
    <text evidence="4">Catalyzes the interconversion of L-alanine and D-alanine. May also act on other amino acids.</text>
</comment>
<evidence type="ECO:0000256" key="2">
    <source>
        <dbReference type="ARBA" id="ARBA00022898"/>
    </source>
</evidence>
<dbReference type="Gene3D" id="2.40.37.10">
    <property type="entry name" value="Lyase, Ornithine Decarboxylase, Chain A, domain 1"/>
    <property type="match status" value="1"/>
</dbReference>
<evidence type="ECO:0000259" key="5">
    <source>
        <dbReference type="SMART" id="SM01005"/>
    </source>
</evidence>
<reference evidence="7" key="1">
    <citation type="journal article" date="2019" name="Int. J. Syst. Evol. Microbiol.">
        <title>The Global Catalogue of Microorganisms (GCM) 10K type strain sequencing project: providing services to taxonomists for standard genome sequencing and annotation.</title>
        <authorList>
            <consortium name="The Broad Institute Genomics Platform"/>
            <consortium name="The Broad Institute Genome Sequencing Center for Infectious Disease"/>
            <person name="Wu L."/>
            <person name="Ma J."/>
        </authorList>
    </citation>
    <scope>NUCLEOTIDE SEQUENCE [LARGE SCALE GENOMIC DNA]</scope>
    <source>
        <strain evidence="7">JCM 16083</strain>
    </source>
</reference>
<comment type="cofactor">
    <cofactor evidence="1 4">
        <name>pyridoxal 5'-phosphate</name>
        <dbReference type="ChEBI" id="CHEBI:597326"/>
    </cofactor>
</comment>
<dbReference type="Proteomes" id="UP001501126">
    <property type="component" value="Unassembled WGS sequence"/>
</dbReference>
<evidence type="ECO:0000256" key="4">
    <source>
        <dbReference type="HAMAP-Rule" id="MF_01201"/>
    </source>
</evidence>
<organism evidence="6 7">
    <name type="scientific">Wandonia haliotis</name>
    <dbReference type="NCBI Taxonomy" id="574963"/>
    <lineage>
        <taxon>Bacteria</taxon>
        <taxon>Pseudomonadati</taxon>
        <taxon>Bacteroidota</taxon>
        <taxon>Flavobacteriia</taxon>
        <taxon>Flavobacteriales</taxon>
        <taxon>Crocinitomicaceae</taxon>
        <taxon>Wandonia</taxon>
    </lineage>
</organism>
<keyword evidence="7" id="KW-1185">Reference proteome</keyword>
<proteinExistence type="inferred from homology"/>